<dbReference type="Pfam" id="PF02519">
    <property type="entry name" value="Auxin_inducible"/>
    <property type="match status" value="1"/>
</dbReference>
<sequence length="115" mass="12970">MPKRVEVEGRERAPKGHFVVYVGSELRRCVVPTSFLNHPLFQQLLDKAAEEYGFHNQTKIVLPCDDSTFQRLIVFLAKSKLASSSLKKFQGHVSNSNLMKIIPSSINGKDVNVEK</sequence>
<organism evidence="2 3">
    <name type="scientific">Ilex paraguariensis</name>
    <name type="common">yerba mate</name>
    <dbReference type="NCBI Taxonomy" id="185542"/>
    <lineage>
        <taxon>Eukaryota</taxon>
        <taxon>Viridiplantae</taxon>
        <taxon>Streptophyta</taxon>
        <taxon>Embryophyta</taxon>
        <taxon>Tracheophyta</taxon>
        <taxon>Spermatophyta</taxon>
        <taxon>Magnoliopsida</taxon>
        <taxon>eudicotyledons</taxon>
        <taxon>Gunneridae</taxon>
        <taxon>Pentapetalae</taxon>
        <taxon>asterids</taxon>
        <taxon>campanulids</taxon>
        <taxon>Aquifoliales</taxon>
        <taxon>Aquifoliaceae</taxon>
        <taxon>Ilex</taxon>
    </lineage>
</organism>
<dbReference type="Proteomes" id="UP001642360">
    <property type="component" value="Unassembled WGS sequence"/>
</dbReference>
<dbReference type="PANTHER" id="PTHR31374:SF423">
    <property type="entry name" value="SAUR-LIKE AUXIN-RESPONSIVE PROTEIN FAMILY"/>
    <property type="match status" value="1"/>
</dbReference>
<name>A0ABC8QY36_9AQUA</name>
<keyword evidence="3" id="KW-1185">Reference proteome</keyword>
<comment type="similarity">
    <text evidence="1">Belongs to the ARG7 family.</text>
</comment>
<proteinExistence type="inferred from homology"/>
<dbReference type="EMBL" id="CAUOFW020000803">
    <property type="protein sequence ID" value="CAK9137141.1"/>
    <property type="molecule type" value="Genomic_DNA"/>
</dbReference>
<dbReference type="InterPro" id="IPR003676">
    <property type="entry name" value="SAUR_fam"/>
</dbReference>
<protein>
    <recommendedName>
        <fullName evidence="4">Small auxin up regulated protein</fullName>
    </recommendedName>
</protein>
<evidence type="ECO:0000313" key="2">
    <source>
        <dbReference type="EMBL" id="CAK9137141.1"/>
    </source>
</evidence>
<evidence type="ECO:0008006" key="4">
    <source>
        <dbReference type="Google" id="ProtNLM"/>
    </source>
</evidence>
<gene>
    <name evidence="2" type="ORF">ILEXP_LOCUS4159</name>
</gene>
<dbReference type="AlphaFoldDB" id="A0ABC8QY36"/>
<evidence type="ECO:0000313" key="3">
    <source>
        <dbReference type="Proteomes" id="UP001642360"/>
    </source>
</evidence>
<dbReference type="PANTHER" id="PTHR31374">
    <property type="entry name" value="AUXIN-INDUCED PROTEIN-LIKE-RELATED"/>
    <property type="match status" value="1"/>
</dbReference>
<evidence type="ECO:0000256" key="1">
    <source>
        <dbReference type="ARBA" id="ARBA00006974"/>
    </source>
</evidence>
<reference evidence="2 3" key="1">
    <citation type="submission" date="2024-02" db="EMBL/GenBank/DDBJ databases">
        <authorList>
            <person name="Vignale AGUSTIN F."/>
            <person name="Sosa J E."/>
            <person name="Modenutti C."/>
        </authorList>
    </citation>
    <scope>NUCLEOTIDE SEQUENCE [LARGE SCALE GENOMIC DNA]</scope>
</reference>
<comment type="caution">
    <text evidence="2">The sequence shown here is derived from an EMBL/GenBank/DDBJ whole genome shotgun (WGS) entry which is preliminary data.</text>
</comment>
<accession>A0ABC8QY36</accession>